<protein>
    <submittedName>
        <fullName evidence="1">Glycoside hydrolase</fullName>
    </submittedName>
</protein>
<name>A0ACB6RBC2_9PLEO</name>
<proteinExistence type="predicted"/>
<sequence>MSAAYQLKHVMYLTGQHNVIPEPSLVSNITHVALAFMRPEVFNLAQPSSWPLFTSVDAVRSRFANGTYILVAIGGWGDTAGFSQAAKTDESRILFARNIKTMIDETGADGVDIDWEYPGGNGEDYKDVPNADKAWEIEAYPKLLFEIRNAIGATKIISAAVPGLPRDMIAFTKNTVPELNKYIDFFNIMTYDLMNRRDNVTKHHTGVNLSLEAIDAYIERGVPPAKANLGFAFYVKWFKTDPNTPCNVEPIGCNTELLEDPLTGADLGKAGAFSWHDRVPPELSESFKLALANGAYDHINGGHYFWDPTEHIWWTWDTPEAIRKKIPSIVAKKNLGGVFAWGLGEDAEDWDHLKALLEEFQERNEL</sequence>
<evidence type="ECO:0000313" key="2">
    <source>
        <dbReference type="Proteomes" id="UP000799755"/>
    </source>
</evidence>
<keyword evidence="1" id="KW-0378">Hydrolase</keyword>
<dbReference type="EMBL" id="MU003495">
    <property type="protein sequence ID" value="KAF2475827.1"/>
    <property type="molecule type" value="Genomic_DNA"/>
</dbReference>
<accession>A0ACB6RBC2</accession>
<reference evidence="1" key="1">
    <citation type="journal article" date="2020" name="Stud. Mycol.">
        <title>101 Dothideomycetes genomes: a test case for predicting lifestyles and emergence of pathogens.</title>
        <authorList>
            <person name="Haridas S."/>
            <person name="Albert R."/>
            <person name="Binder M."/>
            <person name="Bloem J."/>
            <person name="Labutti K."/>
            <person name="Salamov A."/>
            <person name="Andreopoulos B."/>
            <person name="Baker S."/>
            <person name="Barry K."/>
            <person name="Bills G."/>
            <person name="Bluhm B."/>
            <person name="Cannon C."/>
            <person name="Castanera R."/>
            <person name="Culley D."/>
            <person name="Daum C."/>
            <person name="Ezra D."/>
            <person name="Gonzalez J."/>
            <person name="Henrissat B."/>
            <person name="Kuo A."/>
            <person name="Liang C."/>
            <person name="Lipzen A."/>
            <person name="Lutzoni F."/>
            <person name="Magnuson J."/>
            <person name="Mondo S."/>
            <person name="Nolan M."/>
            <person name="Ohm R."/>
            <person name="Pangilinan J."/>
            <person name="Park H.-J."/>
            <person name="Ramirez L."/>
            <person name="Alfaro M."/>
            <person name="Sun H."/>
            <person name="Tritt A."/>
            <person name="Yoshinaga Y."/>
            <person name="Zwiers L.-H."/>
            <person name="Turgeon B."/>
            <person name="Goodwin S."/>
            <person name="Spatafora J."/>
            <person name="Crous P."/>
            <person name="Grigoriev I."/>
        </authorList>
    </citation>
    <scope>NUCLEOTIDE SEQUENCE</scope>
    <source>
        <strain evidence="1">ATCC 200398</strain>
    </source>
</reference>
<keyword evidence="2" id="KW-1185">Reference proteome</keyword>
<organism evidence="1 2">
    <name type="scientific">Lindgomyces ingoldianus</name>
    <dbReference type="NCBI Taxonomy" id="673940"/>
    <lineage>
        <taxon>Eukaryota</taxon>
        <taxon>Fungi</taxon>
        <taxon>Dikarya</taxon>
        <taxon>Ascomycota</taxon>
        <taxon>Pezizomycotina</taxon>
        <taxon>Dothideomycetes</taxon>
        <taxon>Pleosporomycetidae</taxon>
        <taxon>Pleosporales</taxon>
        <taxon>Lindgomycetaceae</taxon>
        <taxon>Lindgomyces</taxon>
    </lineage>
</organism>
<comment type="caution">
    <text evidence="1">The sequence shown here is derived from an EMBL/GenBank/DDBJ whole genome shotgun (WGS) entry which is preliminary data.</text>
</comment>
<dbReference type="Proteomes" id="UP000799755">
    <property type="component" value="Unassembled WGS sequence"/>
</dbReference>
<evidence type="ECO:0000313" key="1">
    <source>
        <dbReference type="EMBL" id="KAF2475827.1"/>
    </source>
</evidence>
<gene>
    <name evidence="1" type="ORF">BDR25DRAFT_322266</name>
</gene>